<dbReference type="Proteomes" id="UP000037122">
    <property type="component" value="Unassembled WGS sequence"/>
</dbReference>
<gene>
    <name evidence="1" type="ORF">QG37_06313</name>
</gene>
<reference evidence="2" key="1">
    <citation type="journal article" date="2015" name="BMC Genomics">
        <title>Draft genome of a commonly misdiagnosed multidrug resistant pathogen Candida auris.</title>
        <authorList>
            <person name="Chatterjee S."/>
            <person name="Alampalli S.V."/>
            <person name="Nageshan R.K."/>
            <person name="Chettiar S.T."/>
            <person name="Joshi S."/>
            <person name="Tatu U.S."/>
        </authorList>
    </citation>
    <scope>NUCLEOTIDE SEQUENCE [LARGE SCALE GENOMIC DNA]</scope>
    <source>
        <strain evidence="2">6684</strain>
    </source>
</reference>
<name>A0A0L0NSU8_CANAR</name>
<evidence type="ECO:0000313" key="2">
    <source>
        <dbReference type="Proteomes" id="UP000037122"/>
    </source>
</evidence>
<proteinExistence type="predicted"/>
<sequence length="87" mass="10116">MLSKKRDGAWEWTAACMQYSLSLSLSQKNQLEVSRFLLRFDTYAVKVGTQRTHKVSPYLLYFSFKQCNIAWLESANFKVLTRGALIM</sequence>
<accession>A0A0L0NSU8</accession>
<dbReference type="AlphaFoldDB" id="A0A0L0NSU8"/>
<dbReference type="VEuPathDB" id="FungiDB:QG37_06313"/>
<comment type="caution">
    <text evidence="1">The sequence shown here is derived from an EMBL/GenBank/DDBJ whole genome shotgun (WGS) entry which is preliminary data.</text>
</comment>
<evidence type="ECO:0000313" key="1">
    <source>
        <dbReference type="EMBL" id="KND97108.1"/>
    </source>
</evidence>
<dbReference type="EMBL" id="LGST01000043">
    <property type="protein sequence ID" value="KND97108.1"/>
    <property type="molecule type" value="Genomic_DNA"/>
</dbReference>
<organism evidence="1 2">
    <name type="scientific">Candidozyma auris</name>
    <name type="common">Yeast</name>
    <name type="synonym">Candida auris</name>
    <dbReference type="NCBI Taxonomy" id="498019"/>
    <lineage>
        <taxon>Eukaryota</taxon>
        <taxon>Fungi</taxon>
        <taxon>Dikarya</taxon>
        <taxon>Ascomycota</taxon>
        <taxon>Saccharomycotina</taxon>
        <taxon>Pichiomycetes</taxon>
        <taxon>Metschnikowiaceae</taxon>
        <taxon>Candidozyma</taxon>
    </lineage>
</organism>
<protein>
    <submittedName>
        <fullName evidence="1">Uncharacterized protein</fullName>
    </submittedName>
</protein>